<dbReference type="Pfam" id="PF13400">
    <property type="entry name" value="Tad"/>
    <property type="match status" value="1"/>
</dbReference>
<dbReference type="RefSeq" id="WP_074570714.1">
    <property type="nucleotide sequence ID" value="NZ_FNJQ01000001.1"/>
</dbReference>
<organism evidence="2 3">
    <name type="scientific">Selenomonas ruminantium</name>
    <dbReference type="NCBI Taxonomy" id="971"/>
    <lineage>
        <taxon>Bacteria</taxon>
        <taxon>Bacillati</taxon>
        <taxon>Bacillota</taxon>
        <taxon>Negativicutes</taxon>
        <taxon>Selenomonadales</taxon>
        <taxon>Selenomonadaceae</taxon>
        <taxon>Selenomonas</taxon>
    </lineage>
</organism>
<dbReference type="Proteomes" id="UP000182412">
    <property type="component" value="Unassembled WGS sequence"/>
</dbReference>
<evidence type="ECO:0000313" key="2">
    <source>
        <dbReference type="EMBL" id="SDO78451.1"/>
    </source>
</evidence>
<evidence type="ECO:0000259" key="1">
    <source>
        <dbReference type="Pfam" id="PF13400"/>
    </source>
</evidence>
<name>A0A1H0MDN8_SELRU</name>
<dbReference type="AlphaFoldDB" id="A0A1H0MDN8"/>
<accession>A0A1H0MDN8</accession>
<proteinExistence type="predicted"/>
<protein>
    <submittedName>
        <fullName evidence="2">Putative Flp pilus-assembly TadE/G-like</fullName>
    </submittedName>
</protein>
<reference evidence="2 3" key="1">
    <citation type="submission" date="2016-10" db="EMBL/GenBank/DDBJ databases">
        <authorList>
            <person name="de Groot N.N."/>
        </authorList>
    </citation>
    <scope>NUCLEOTIDE SEQUENCE [LARGE SCALE GENOMIC DNA]</scope>
    <source>
        <strain evidence="2 3">S137</strain>
    </source>
</reference>
<evidence type="ECO:0000313" key="3">
    <source>
        <dbReference type="Proteomes" id="UP000182412"/>
    </source>
</evidence>
<sequence length="480" mass="53040">MQSYMKSIAKRWWQKGAVLALSALLLPMIVVGTGLAVDLGNVYVQYSRLQNAADAAALAGAHEYAVKGDTLANHGNADKMAKKYIKGEYHNLDENEENVDYNDDSFMAGKADDAVYYRVKLVKKVPLYFLGSIKKSVDVTAVSIASMQGGATNNSFKNLFIFKDGFSATNTVNDLGVLKDNAIYDDLNRGKNMISDVFDGRIVYTKGDGINNPSYYPKENIRHSVQTEGKEFLHPLDRFYTSYGKKKNKDTSIKVLMSDKEKDNPVAKFDDNGELQSGNWSKAGYYNYKFQTFYDFVRDKAKDCKNIADDQNIYTDSNLFKSDVIVVPNTNRIPNVNITVNKKLGDSDVPIYVYIKSGMGVVNIKLDTDTGRPLIICIDGDDNNRPQVTFALNGHTFKGVIYAPYCKAVKYGDRIEGLLVNATNSTFIGTIVTSYLNLNGDHCTYKYKDYVGGSSGAGSTSSVSADGISLVSPPDGIKWQ</sequence>
<dbReference type="EMBL" id="FNJQ01000001">
    <property type="protein sequence ID" value="SDO78451.1"/>
    <property type="molecule type" value="Genomic_DNA"/>
</dbReference>
<dbReference type="InterPro" id="IPR028087">
    <property type="entry name" value="Tad_N"/>
</dbReference>
<gene>
    <name evidence="2" type="ORF">SAMN05216366_101124</name>
</gene>
<dbReference type="OrthoDB" id="1662337at2"/>
<feature type="domain" description="Putative Flp pilus-assembly TadG-like N-terminal" evidence="1">
    <location>
        <begin position="16"/>
        <end position="61"/>
    </location>
</feature>